<keyword evidence="2" id="KW-1185">Reference proteome</keyword>
<feature type="region of interest" description="Disordered" evidence="1">
    <location>
        <begin position="136"/>
        <end position="179"/>
    </location>
</feature>
<feature type="region of interest" description="Disordered" evidence="1">
    <location>
        <begin position="388"/>
        <end position="483"/>
    </location>
</feature>
<dbReference type="Proteomes" id="UP000515204">
    <property type="component" value="Unplaced"/>
</dbReference>
<accession>A0A6P3X151</accession>
<name>A0A6P3X151_DINQU</name>
<gene>
    <name evidence="3" type="primary">LOC106743049</name>
</gene>
<evidence type="ECO:0000313" key="2">
    <source>
        <dbReference type="Proteomes" id="UP000515204"/>
    </source>
</evidence>
<dbReference type="RefSeq" id="XP_014472028.1">
    <property type="nucleotide sequence ID" value="XM_014616542.1"/>
</dbReference>
<feature type="compositionally biased region" description="Basic and acidic residues" evidence="1">
    <location>
        <begin position="341"/>
        <end position="353"/>
    </location>
</feature>
<feature type="compositionally biased region" description="Basic and acidic residues" evidence="1">
    <location>
        <begin position="168"/>
        <end position="177"/>
    </location>
</feature>
<dbReference type="OrthoDB" id="7571459at2759"/>
<dbReference type="AlphaFoldDB" id="A0A6P3X151"/>
<proteinExistence type="predicted"/>
<feature type="compositionally biased region" description="Polar residues" evidence="1">
    <location>
        <begin position="152"/>
        <end position="162"/>
    </location>
</feature>
<evidence type="ECO:0000313" key="3">
    <source>
        <dbReference type="RefSeq" id="XP_014472028.1"/>
    </source>
</evidence>
<feature type="region of interest" description="Disordered" evidence="1">
    <location>
        <begin position="341"/>
        <end position="365"/>
    </location>
</feature>
<reference evidence="3" key="1">
    <citation type="submission" date="2025-08" db="UniProtKB">
        <authorList>
            <consortium name="RefSeq"/>
        </authorList>
    </citation>
    <scope>IDENTIFICATION</scope>
</reference>
<dbReference type="GeneID" id="106743049"/>
<organism evidence="2 3">
    <name type="scientific">Dinoponera quadriceps</name>
    <name type="common">South American ant</name>
    <dbReference type="NCBI Taxonomy" id="609295"/>
    <lineage>
        <taxon>Eukaryota</taxon>
        <taxon>Metazoa</taxon>
        <taxon>Ecdysozoa</taxon>
        <taxon>Arthropoda</taxon>
        <taxon>Hexapoda</taxon>
        <taxon>Insecta</taxon>
        <taxon>Pterygota</taxon>
        <taxon>Neoptera</taxon>
        <taxon>Endopterygota</taxon>
        <taxon>Hymenoptera</taxon>
        <taxon>Apocrita</taxon>
        <taxon>Aculeata</taxon>
        <taxon>Formicoidea</taxon>
        <taxon>Formicidae</taxon>
        <taxon>Ponerinae</taxon>
        <taxon>Ponerini</taxon>
        <taxon>Dinoponera</taxon>
    </lineage>
</organism>
<feature type="compositionally biased region" description="Basic and acidic residues" evidence="1">
    <location>
        <begin position="452"/>
        <end position="476"/>
    </location>
</feature>
<feature type="compositionally biased region" description="Basic and acidic residues" evidence="1">
    <location>
        <begin position="404"/>
        <end position="420"/>
    </location>
</feature>
<evidence type="ECO:0000256" key="1">
    <source>
        <dbReference type="SAM" id="MobiDB-lite"/>
    </source>
</evidence>
<sequence>MDQFKRLINLIIIKFEINHNSFSIIAESAIDSDVDTEAATDLSSLRSALQCHHQRDNLASVITQLLRAYRPEVDIGAYERVLKKVGGLLENCDSPRKRLLFSMIPVPKGVPDHKIAEVFNASTGFVKLNLRGNDTSEKALDAGNSPGATMDGSVSASKQNPPCDQDALDSKSSEGHPFRGFAENEISTTIRNHITNKYHAPAGNTANLSQSHYSLRTACQETSSMKTRDNTEIVSDSSRDKAARLLNGVRYGCRKYDGVDAFDRDTEPGMSKVAIDMGRKSERTIEQETIKDSIRKMDDVCWADEDRGDFVDVLETQDADDLLATVRDGLRASLSNFLKRAREGTSVDERSRAESPAFPRTRSYPRAYSSDTACLMSIDRKPATACKVSEKDLDPSSGGLLSKAQKEDVNSEKDGRDEKTNQGSSARVANDSQAKCGSRELSKASELPLSRRNLDRDAEKKVAAQRRESDAKEPIYGRKIRPRPSEVSAENNFQVHSMSELAAYKKQYYDTLLSVRRAKGLLKLHCIYVQGERKRPQKTPIALNSVAVAVTNSLASSSAASSSSSLSLDRLTAYDDPYYSNYTCQQQHLFQQQRQFATMRPQFSPTCPTPLSGLTSVQQQHGNQQYSWARSDCKYLLLKQLRLRRQQYVPPPNVNKTRKSVLAQDRLLLQYNEHTFKVYEPIRIIQ</sequence>
<protein>
    <submittedName>
        <fullName evidence="3">Uncharacterized protein LOC106743049</fullName>
    </submittedName>
</protein>
<dbReference type="KEGG" id="dqu:106743049"/>
<feature type="compositionally biased region" description="Polar residues" evidence="1">
    <location>
        <begin position="421"/>
        <end position="435"/>
    </location>
</feature>